<dbReference type="STRING" id="65393.PCC7424_3058"/>
<feature type="chain" id="PRO_5002858878" description="DUF928 domain-containing protein" evidence="2">
    <location>
        <begin position="29"/>
        <end position="231"/>
    </location>
</feature>
<dbReference type="HOGENOM" id="CLU_061545_1_1_3"/>
<dbReference type="EMBL" id="CP001291">
    <property type="protein sequence ID" value="ACK71460.1"/>
    <property type="molecule type" value="Genomic_DNA"/>
</dbReference>
<keyword evidence="4" id="KW-1185">Reference proteome</keyword>
<dbReference type="AlphaFoldDB" id="B7KBA4"/>
<keyword evidence="2" id="KW-0732">Signal</keyword>
<dbReference type="InterPro" id="IPR010328">
    <property type="entry name" value="DUF928"/>
</dbReference>
<reference evidence="4" key="1">
    <citation type="journal article" date="2011" name="MBio">
        <title>Novel metabolic attributes of the genus Cyanothece, comprising a group of unicellular nitrogen-fixing Cyanobacteria.</title>
        <authorList>
            <person name="Bandyopadhyay A."/>
            <person name="Elvitigala T."/>
            <person name="Welsh E."/>
            <person name="Stockel J."/>
            <person name="Liberton M."/>
            <person name="Min H."/>
            <person name="Sherman L.A."/>
            <person name="Pakrasi H.B."/>
        </authorList>
    </citation>
    <scope>NUCLEOTIDE SEQUENCE [LARGE SCALE GENOMIC DNA]</scope>
    <source>
        <strain evidence="4">PCC 7424</strain>
    </source>
</reference>
<feature type="region of interest" description="Disordered" evidence="1">
    <location>
        <begin position="30"/>
        <end position="61"/>
    </location>
</feature>
<feature type="compositionally biased region" description="Polar residues" evidence="1">
    <location>
        <begin position="52"/>
        <end position="61"/>
    </location>
</feature>
<evidence type="ECO:0000313" key="4">
    <source>
        <dbReference type="Proteomes" id="UP000002384"/>
    </source>
</evidence>
<protein>
    <recommendedName>
        <fullName evidence="5">DUF928 domain-containing protein</fullName>
    </recommendedName>
</protein>
<dbReference type="KEGG" id="cyc:PCC7424_3058"/>
<evidence type="ECO:0008006" key="5">
    <source>
        <dbReference type="Google" id="ProtNLM"/>
    </source>
</evidence>
<dbReference type="OrthoDB" id="536034at2"/>
<sequence>MMKFLKFVQLLTLVALIEVTLTAIQTKASQTQLPNPPDTGTPTGDPTPATTRPQGTCPKTTKPLTALMANNRNDYTRSDYPSLWFYIPYDNTEITQLEFVLLDEMERRTIYRTGIKLNDRSGIIQITIPSNSKYALQPNKTYRWYLMLDCKNSPNEEPALVVNGWIGRLPDESQSVNSAWYDTINERAKQHFKTPDDEKSNQAWVSLLQNLGYNWLVQEPFANSTKFPLPN</sequence>
<evidence type="ECO:0000256" key="1">
    <source>
        <dbReference type="SAM" id="MobiDB-lite"/>
    </source>
</evidence>
<organism evidence="3 4">
    <name type="scientific">Gloeothece citriformis (strain PCC 7424)</name>
    <name type="common">Cyanothece sp. (strain PCC 7424)</name>
    <dbReference type="NCBI Taxonomy" id="65393"/>
    <lineage>
        <taxon>Bacteria</taxon>
        <taxon>Bacillati</taxon>
        <taxon>Cyanobacteriota</taxon>
        <taxon>Cyanophyceae</taxon>
        <taxon>Oscillatoriophycideae</taxon>
        <taxon>Chroococcales</taxon>
        <taxon>Aphanothecaceae</taxon>
        <taxon>Gloeothece</taxon>
        <taxon>Gloeothece citriformis</taxon>
    </lineage>
</organism>
<proteinExistence type="predicted"/>
<name>B7KBA4_GLOC7</name>
<dbReference type="Proteomes" id="UP000002384">
    <property type="component" value="Chromosome"/>
</dbReference>
<dbReference type="eggNOG" id="COG3087">
    <property type="taxonomic scope" value="Bacteria"/>
</dbReference>
<dbReference type="RefSeq" id="WP_015955057.1">
    <property type="nucleotide sequence ID" value="NC_011729.1"/>
</dbReference>
<feature type="compositionally biased region" description="Low complexity" evidence="1">
    <location>
        <begin position="40"/>
        <end position="51"/>
    </location>
</feature>
<gene>
    <name evidence="3" type="ordered locus">PCC7424_3058</name>
</gene>
<evidence type="ECO:0000256" key="2">
    <source>
        <dbReference type="SAM" id="SignalP"/>
    </source>
</evidence>
<accession>B7KBA4</accession>
<evidence type="ECO:0000313" key="3">
    <source>
        <dbReference type="EMBL" id="ACK71460.1"/>
    </source>
</evidence>
<feature type="signal peptide" evidence="2">
    <location>
        <begin position="1"/>
        <end position="28"/>
    </location>
</feature>
<dbReference type="Pfam" id="PF06051">
    <property type="entry name" value="DUF928"/>
    <property type="match status" value="1"/>
</dbReference>